<evidence type="ECO:0000256" key="1">
    <source>
        <dbReference type="ARBA" id="ARBA00022723"/>
    </source>
</evidence>
<evidence type="ECO:0000313" key="4">
    <source>
        <dbReference type="EMBL" id="KAA6337970.1"/>
    </source>
</evidence>
<comment type="caution">
    <text evidence="4">The sequence shown here is derived from an EMBL/GenBank/DDBJ whole genome shotgun (WGS) entry which is preliminary data.</text>
</comment>
<dbReference type="NCBIfam" id="NF002963">
    <property type="entry name" value="PRK03634.1"/>
    <property type="match status" value="1"/>
</dbReference>
<organism evidence="4">
    <name type="scientific">termite gut metagenome</name>
    <dbReference type="NCBI Taxonomy" id="433724"/>
    <lineage>
        <taxon>unclassified sequences</taxon>
        <taxon>metagenomes</taxon>
        <taxon>organismal metagenomes</taxon>
    </lineage>
</organism>
<proteinExistence type="predicted"/>
<dbReference type="SMART" id="SM01007">
    <property type="entry name" value="Aldolase_II"/>
    <property type="match status" value="1"/>
</dbReference>
<dbReference type="EC" id="4.1.2.19" evidence="4"/>
<reference evidence="4" key="1">
    <citation type="submission" date="2019-03" db="EMBL/GenBank/DDBJ databases">
        <title>Single cell metagenomics reveals metabolic interactions within the superorganism composed of flagellate Streblomastix strix and complex community of Bacteroidetes bacteria on its surface.</title>
        <authorList>
            <person name="Treitli S.C."/>
            <person name="Kolisko M."/>
            <person name="Husnik F."/>
            <person name="Keeling P."/>
            <person name="Hampl V."/>
        </authorList>
    </citation>
    <scope>NUCLEOTIDE SEQUENCE</scope>
    <source>
        <strain evidence="4">STM</strain>
    </source>
</reference>
<dbReference type="PANTHER" id="PTHR22789:SF0">
    <property type="entry name" value="3-OXO-TETRONATE 4-PHOSPHATE DECARBOXYLASE-RELATED"/>
    <property type="match status" value="1"/>
</dbReference>
<feature type="non-terminal residue" evidence="4">
    <location>
        <position position="1"/>
    </location>
</feature>
<dbReference type="Gene3D" id="3.40.225.10">
    <property type="entry name" value="Class II aldolase/adducin N-terminal domain"/>
    <property type="match status" value="1"/>
</dbReference>
<dbReference type="Pfam" id="PF00596">
    <property type="entry name" value="Aldolase_II"/>
    <property type="match status" value="1"/>
</dbReference>
<accession>A0A5J4RXX8</accession>
<dbReference type="InterPro" id="IPR036409">
    <property type="entry name" value="Aldolase_II/adducin_N_sf"/>
</dbReference>
<dbReference type="PANTHER" id="PTHR22789">
    <property type="entry name" value="FUCULOSE PHOSPHATE ALDOLASE"/>
    <property type="match status" value="1"/>
</dbReference>
<dbReference type="GO" id="GO:0008994">
    <property type="term" value="F:rhamnulose-1-phosphate aldolase activity"/>
    <property type="evidence" value="ECO:0007669"/>
    <property type="project" value="UniProtKB-EC"/>
</dbReference>
<keyword evidence="1" id="KW-0479">Metal-binding</keyword>
<gene>
    <name evidence="4" type="ORF">EZS27_013982</name>
</gene>
<dbReference type="EMBL" id="SNRY01000654">
    <property type="protein sequence ID" value="KAA6337970.1"/>
    <property type="molecule type" value="Genomic_DNA"/>
</dbReference>
<dbReference type="GO" id="GO:0046872">
    <property type="term" value="F:metal ion binding"/>
    <property type="evidence" value="ECO:0007669"/>
    <property type="project" value="UniProtKB-KW"/>
</dbReference>
<dbReference type="SUPFAM" id="SSF53639">
    <property type="entry name" value="AraD/HMP-PK domain-like"/>
    <property type="match status" value="1"/>
</dbReference>
<dbReference type="AlphaFoldDB" id="A0A5J4RXX8"/>
<evidence type="ECO:0000259" key="3">
    <source>
        <dbReference type="SMART" id="SM01007"/>
    </source>
</evidence>
<feature type="domain" description="Class II aldolase/adducin N-terminal" evidence="3">
    <location>
        <begin position="15"/>
        <end position="240"/>
    </location>
</feature>
<evidence type="ECO:0000256" key="2">
    <source>
        <dbReference type="ARBA" id="ARBA00023239"/>
    </source>
</evidence>
<dbReference type="GO" id="GO:0019323">
    <property type="term" value="P:pentose catabolic process"/>
    <property type="evidence" value="ECO:0007669"/>
    <property type="project" value="TreeGrafter"/>
</dbReference>
<name>A0A5J4RXX8_9ZZZZ</name>
<dbReference type="InterPro" id="IPR050197">
    <property type="entry name" value="Aldolase_class_II_sugar_metab"/>
</dbReference>
<dbReference type="GO" id="GO:0005829">
    <property type="term" value="C:cytosol"/>
    <property type="evidence" value="ECO:0007669"/>
    <property type="project" value="TreeGrafter"/>
</dbReference>
<protein>
    <submittedName>
        <fullName evidence="4">Rhamnulose-1-phosphate aldolase</fullName>
        <ecNumber evidence="4">4.1.2.19</ecNumber>
    </submittedName>
</protein>
<sequence>TKHPFMKDTYESLIEDIAEVAGYLWNKGWAERNAGNISVNVTEYIPASLSDKPALCPQVKLPKAFVALSNQYLFVTGTGKRMRDVTRKPFDNASIIRINGGGDAYEIIAEQPIVPTSELPAHLSIHCWLKEHRSDCKVVLHTHPTDLIALSQTAKYKDEATLNALLWGMHPETLIVLPKGVGVVPYEVPGTMEIADLTLRALESHDVVIWEKHGCLAIGENIIDAFDMIDTLSKSAQIFFYCKTAGLDPEGLTQNNFKDLINAFKLEMG</sequence>
<keyword evidence="2 4" id="KW-0456">Lyase</keyword>
<dbReference type="InterPro" id="IPR001303">
    <property type="entry name" value="Aldolase_II/adducin_N"/>
</dbReference>